<gene>
    <name evidence="1" type="ORF">EZS27_035976</name>
</gene>
<name>A0A5J4PY46_9ZZZZ</name>
<accession>A0A5J4PY46</accession>
<reference evidence="1" key="1">
    <citation type="submission" date="2019-03" db="EMBL/GenBank/DDBJ databases">
        <title>Single cell metagenomics reveals metabolic interactions within the superorganism composed of flagellate Streblomastix strix and complex community of Bacteroidetes bacteria on its surface.</title>
        <authorList>
            <person name="Treitli S.C."/>
            <person name="Kolisko M."/>
            <person name="Husnik F."/>
            <person name="Keeling P."/>
            <person name="Hampl V."/>
        </authorList>
    </citation>
    <scope>NUCLEOTIDE SEQUENCE</scope>
    <source>
        <strain evidence="1">STM</strain>
    </source>
</reference>
<evidence type="ECO:0000313" key="1">
    <source>
        <dbReference type="EMBL" id="KAA6313213.1"/>
    </source>
</evidence>
<organism evidence="1">
    <name type="scientific">termite gut metagenome</name>
    <dbReference type="NCBI Taxonomy" id="433724"/>
    <lineage>
        <taxon>unclassified sequences</taxon>
        <taxon>metagenomes</taxon>
        <taxon>organismal metagenomes</taxon>
    </lineage>
</organism>
<protein>
    <submittedName>
        <fullName evidence="1">Uncharacterized protein</fullName>
    </submittedName>
</protein>
<dbReference type="AlphaFoldDB" id="A0A5J4PY46"/>
<sequence>MATKYSDIVTLRESRAAYNIKDEQSGDWMNFIANEQFNGILQKVIASVRNNNIDNHKSFWISGTYGTGKSHAGAVIKHLLCDTVDNIFNSSC</sequence>
<comment type="caution">
    <text evidence="1">The sequence shown here is derived from an EMBL/GenBank/DDBJ whole genome shotgun (WGS) entry which is preliminary data.</text>
</comment>
<dbReference type="EMBL" id="SNRY01006159">
    <property type="protein sequence ID" value="KAA6313213.1"/>
    <property type="molecule type" value="Genomic_DNA"/>
</dbReference>
<proteinExistence type="predicted"/>